<proteinExistence type="predicted"/>
<protein>
    <submittedName>
        <fullName evidence="1">Uncharacterized protein</fullName>
    </submittedName>
</protein>
<reference evidence="1" key="2">
    <citation type="submission" date="2015-06" db="UniProtKB">
        <authorList>
            <consortium name="EnsemblPlants"/>
        </authorList>
    </citation>
    <scope>IDENTIFICATION</scope>
    <source>
        <strain evidence="1">cv. Heinz 1706</strain>
    </source>
</reference>
<dbReference type="HOGENOM" id="CLU_3176404_0_0_1"/>
<dbReference type="AlphaFoldDB" id="K4C0B2"/>
<reference evidence="1" key="1">
    <citation type="journal article" date="2012" name="Nature">
        <title>The tomato genome sequence provides insights into fleshy fruit evolution.</title>
        <authorList>
            <consortium name="Tomato Genome Consortium"/>
        </authorList>
    </citation>
    <scope>NUCLEOTIDE SEQUENCE [LARGE SCALE GENOMIC DNA]</scope>
    <source>
        <strain evidence="1">cv. Heinz 1706</strain>
    </source>
</reference>
<name>K4C0B2_SOLLC</name>
<dbReference type="PaxDb" id="4081-Solyc05g041310.1.1"/>
<sequence length="47" mass="5513">MASLSNSISKGLLYSPELREYMLETFVYPREPKLLKEIRLITSNQPR</sequence>
<organism evidence="1">
    <name type="scientific">Solanum lycopersicum</name>
    <name type="common">Tomato</name>
    <name type="synonym">Lycopersicon esculentum</name>
    <dbReference type="NCBI Taxonomy" id="4081"/>
    <lineage>
        <taxon>Eukaryota</taxon>
        <taxon>Viridiplantae</taxon>
        <taxon>Streptophyta</taxon>
        <taxon>Embryophyta</taxon>
        <taxon>Tracheophyta</taxon>
        <taxon>Spermatophyta</taxon>
        <taxon>Magnoliopsida</taxon>
        <taxon>eudicotyledons</taxon>
        <taxon>Gunneridae</taxon>
        <taxon>Pentapetalae</taxon>
        <taxon>asterids</taxon>
        <taxon>lamiids</taxon>
        <taxon>Solanales</taxon>
        <taxon>Solanaceae</taxon>
        <taxon>Solanoideae</taxon>
        <taxon>Solaneae</taxon>
        <taxon>Solanum</taxon>
        <taxon>Solanum subgen. Lycopersicon</taxon>
    </lineage>
</organism>
<dbReference type="STRING" id="4081.K4C0B2"/>
<evidence type="ECO:0000313" key="2">
    <source>
        <dbReference type="Proteomes" id="UP000004994"/>
    </source>
</evidence>
<keyword evidence="2" id="KW-1185">Reference proteome</keyword>
<dbReference type="InParanoid" id="K4C0B2"/>
<dbReference type="EnsemblPlants" id="Solyc05g041310.1.1">
    <property type="protein sequence ID" value="Solyc05g041310.1.1"/>
    <property type="gene ID" value="Solyc05g041310.1"/>
</dbReference>
<dbReference type="PhylomeDB" id="K4C0B2"/>
<evidence type="ECO:0000313" key="1">
    <source>
        <dbReference type="EnsemblPlants" id="Solyc05g041310.1.1"/>
    </source>
</evidence>
<accession>K4C0B2</accession>
<dbReference type="SMR" id="K4C0B2"/>
<dbReference type="Gramene" id="Solyc05g041310.1.1">
    <property type="protein sequence ID" value="Solyc05g041310.1.1"/>
    <property type="gene ID" value="Solyc05g041310.1"/>
</dbReference>
<dbReference type="Proteomes" id="UP000004994">
    <property type="component" value="Chromosome 5"/>
</dbReference>